<proteinExistence type="predicted"/>
<evidence type="ECO:0000313" key="1">
    <source>
        <dbReference type="Proteomes" id="UP000887580"/>
    </source>
</evidence>
<sequence length="709" mass="78619">MRKNCRMLSEDEKTTKVYYYLDGNTPFVSVIPVHADKITLGDFKKVFEKQNYKYFCKEFDSDLNKEVKVELTKDDQKLNKSQNGLIQLVLLPIYPQLSTSGNTLPRSLRGPSGNVESFKLKKRASAQALSSITDEADIVAHRVSLATDPSAFTSFSRRAGEHLADVFSSDEDDDPILAGSNESSNYGASTDSLKHGKKNNREPKAYVPSTISSVTHSSSHSASLPRLDEIKISMKNAPCLGIQVVDSDGGIFVSNIKAGSAADQCGLLEIGDQICQINNVSFEYLTIHQAVAELQKVARSKRTITMFVAKRPNINDQKSDGLSGTLEATMPLDVSGWVETTKTEPSNPFQDSEAFNRNYIDDGGITSDEERAAYIDRRNGAGNILVSALTNCRNKNCFEPSLPNPVITSIKKENDENELFSIPLTLNSDPTIILRRMVHPKSSLEIADRKWLKIPFPNSFIGNDLIHWLLQNVSGFKNKKHAVNYANVLLNKGYIRHVLDGKQFDKKRYYFFEDSIIAYRKQNEQFQQQNNIIKLSAGIGSATTEITYLGSPTYPLTNQQQQKPQTNFKAIPSSCGILPEPSQHQFIATQNSYLTGNRIPTRITQSQPRLLPSTSSNRSPFYPLPPTQPSPCAPIHWPISPVLKRTCDSPQTNDYASMIQGEINSNYIPITPSLPANMGRSASPPPNTPNTLSANSSTALLTIAPKFLR</sequence>
<dbReference type="Proteomes" id="UP000887580">
    <property type="component" value="Unplaced"/>
</dbReference>
<evidence type="ECO:0000313" key="2">
    <source>
        <dbReference type="WBParaSite" id="PS1159_v2.g15731.t1"/>
    </source>
</evidence>
<protein>
    <submittedName>
        <fullName evidence="2">Dishevelled</fullName>
    </submittedName>
</protein>
<reference evidence="2" key="1">
    <citation type="submission" date="2022-11" db="UniProtKB">
        <authorList>
            <consortium name="WormBaseParasite"/>
        </authorList>
    </citation>
    <scope>IDENTIFICATION</scope>
</reference>
<dbReference type="WBParaSite" id="PS1159_v2.g15731.t1">
    <property type="protein sequence ID" value="PS1159_v2.g15731.t1"/>
    <property type="gene ID" value="PS1159_v2.g15731"/>
</dbReference>
<accession>A0AC35FB72</accession>
<name>A0AC35FB72_9BILA</name>
<organism evidence="1 2">
    <name type="scientific">Panagrolaimus sp. PS1159</name>
    <dbReference type="NCBI Taxonomy" id="55785"/>
    <lineage>
        <taxon>Eukaryota</taxon>
        <taxon>Metazoa</taxon>
        <taxon>Ecdysozoa</taxon>
        <taxon>Nematoda</taxon>
        <taxon>Chromadorea</taxon>
        <taxon>Rhabditida</taxon>
        <taxon>Tylenchina</taxon>
        <taxon>Panagrolaimomorpha</taxon>
        <taxon>Panagrolaimoidea</taxon>
        <taxon>Panagrolaimidae</taxon>
        <taxon>Panagrolaimus</taxon>
    </lineage>
</organism>